<organism evidence="2 3">
    <name type="scientific">Chryseobacterium indoltheticum</name>
    <dbReference type="NCBI Taxonomy" id="254"/>
    <lineage>
        <taxon>Bacteria</taxon>
        <taxon>Pseudomonadati</taxon>
        <taxon>Bacteroidota</taxon>
        <taxon>Flavobacteriia</taxon>
        <taxon>Flavobacteriales</taxon>
        <taxon>Weeksellaceae</taxon>
        <taxon>Chryseobacterium group</taxon>
        <taxon>Chryseobacterium</taxon>
    </lineage>
</organism>
<dbReference type="AlphaFoldDB" id="A0A381FGC0"/>
<dbReference type="InterPro" id="IPR018490">
    <property type="entry name" value="cNMP-bd_dom_sf"/>
</dbReference>
<proteinExistence type="predicted"/>
<feature type="domain" description="Cyclic nucleotide-binding" evidence="1">
    <location>
        <begin position="30"/>
        <end position="133"/>
    </location>
</feature>
<protein>
    <submittedName>
        <fullName evidence="2">Cyclic nucleotide-binding domain</fullName>
    </submittedName>
</protein>
<evidence type="ECO:0000259" key="1">
    <source>
        <dbReference type="PROSITE" id="PS50042"/>
    </source>
</evidence>
<dbReference type="SUPFAM" id="SSF51206">
    <property type="entry name" value="cAMP-binding domain-like"/>
    <property type="match status" value="1"/>
</dbReference>
<name>A0A381FGC0_9FLAO</name>
<accession>A0A381FGC0</accession>
<sequence>MFYFTAKYLSNFVTTKNKFIYKMIQQFFQNFNLFSKNEIDYLSTLFSEIKLSKNDFFVKEGEKCKEIAFIESGIFRSFYTSGEGKDNTYCFRFPNDLMASYSSFISDKPSIENMQAISDATLSVIKKEKIQELASENPKWSEFLRMIAEQEYLELEKRFFQLQRDTAAQRYDFLIENQPNYIQQIPLQHLASYLGITQRHLSRIRKEISF</sequence>
<dbReference type="Gene3D" id="2.60.120.10">
    <property type="entry name" value="Jelly Rolls"/>
    <property type="match status" value="1"/>
</dbReference>
<dbReference type="InterPro" id="IPR014710">
    <property type="entry name" value="RmlC-like_jellyroll"/>
</dbReference>
<dbReference type="Pfam" id="PF00027">
    <property type="entry name" value="cNMP_binding"/>
    <property type="match status" value="1"/>
</dbReference>
<dbReference type="EMBL" id="UFVR01000004">
    <property type="protein sequence ID" value="SUX45580.1"/>
    <property type="molecule type" value="Genomic_DNA"/>
</dbReference>
<dbReference type="PROSITE" id="PS50042">
    <property type="entry name" value="CNMP_BINDING_3"/>
    <property type="match status" value="1"/>
</dbReference>
<dbReference type="Proteomes" id="UP000254282">
    <property type="component" value="Unassembled WGS sequence"/>
</dbReference>
<evidence type="ECO:0000313" key="2">
    <source>
        <dbReference type="EMBL" id="SUX45580.1"/>
    </source>
</evidence>
<reference evidence="2 3" key="1">
    <citation type="submission" date="2018-06" db="EMBL/GenBank/DDBJ databases">
        <authorList>
            <consortium name="Pathogen Informatics"/>
            <person name="Doyle S."/>
        </authorList>
    </citation>
    <scope>NUCLEOTIDE SEQUENCE [LARGE SCALE GENOMIC DNA]</scope>
    <source>
        <strain evidence="2 3">NCTC13532</strain>
    </source>
</reference>
<dbReference type="STRING" id="254.SAMN05421682_110174"/>
<dbReference type="CDD" id="cd00038">
    <property type="entry name" value="CAP_ED"/>
    <property type="match status" value="1"/>
</dbReference>
<dbReference type="InterPro" id="IPR000595">
    <property type="entry name" value="cNMP-bd_dom"/>
</dbReference>
<gene>
    <name evidence="2" type="ORF">NCTC13532_01332</name>
</gene>
<evidence type="ECO:0000313" key="3">
    <source>
        <dbReference type="Proteomes" id="UP000254282"/>
    </source>
</evidence>